<dbReference type="VEuPathDB" id="FungiDB:I7I52_00623"/>
<organism evidence="1 2">
    <name type="scientific">Ajellomyces capsulatus</name>
    <name type="common">Darling's disease fungus</name>
    <name type="synonym">Histoplasma capsulatum</name>
    <dbReference type="NCBI Taxonomy" id="5037"/>
    <lineage>
        <taxon>Eukaryota</taxon>
        <taxon>Fungi</taxon>
        <taxon>Dikarya</taxon>
        <taxon>Ascomycota</taxon>
        <taxon>Pezizomycotina</taxon>
        <taxon>Eurotiomycetes</taxon>
        <taxon>Eurotiomycetidae</taxon>
        <taxon>Onygenales</taxon>
        <taxon>Ajellomycetaceae</taxon>
        <taxon>Histoplasma</taxon>
    </lineage>
</organism>
<reference evidence="1 2" key="1">
    <citation type="submission" date="2021-01" db="EMBL/GenBank/DDBJ databases">
        <title>Chromosome-level genome assembly of a human fungal pathogen reveals clustering of transcriptionally co-regulated genes.</title>
        <authorList>
            <person name="Voorhies M."/>
            <person name="Cohen S."/>
            <person name="Shea T.P."/>
            <person name="Petrus S."/>
            <person name="Munoz J.F."/>
            <person name="Poplawski S."/>
            <person name="Goldman W.E."/>
            <person name="Michael T."/>
            <person name="Cuomo C.A."/>
            <person name="Sil A."/>
            <person name="Beyhan S."/>
        </authorList>
    </citation>
    <scope>NUCLEOTIDE SEQUENCE [LARGE SCALE GENOMIC DNA]</scope>
    <source>
        <strain evidence="1 2">G184AR</strain>
    </source>
</reference>
<dbReference type="EMBL" id="JAEVHI010000001">
    <property type="protein sequence ID" value="KAG5302854.1"/>
    <property type="molecule type" value="Genomic_DNA"/>
</dbReference>
<sequence>MFQSHVPGSFPVCVRKIKKKKKINSRERLVNQPRDFPSISSTSSISTAHGPGVRLHLINQSINIFASLRHSRIAEYNQGMKKKKASIHPLLSLGGLCFWGFVCDWSYTL</sequence>
<gene>
    <name evidence="1" type="ORF">I7I52_00623</name>
</gene>
<proteinExistence type="predicted"/>
<accession>A0A8H8D6J4</accession>
<dbReference type="Proteomes" id="UP000670092">
    <property type="component" value="Unassembled WGS sequence"/>
</dbReference>
<comment type="caution">
    <text evidence="1">The sequence shown here is derived from an EMBL/GenBank/DDBJ whole genome shotgun (WGS) entry which is preliminary data.</text>
</comment>
<evidence type="ECO:0000313" key="2">
    <source>
        <dbReference type="Proteomes" id="UP000670092"/>
    </source>
</evidence>
<evidence type="ECO:0000313" key="1">
    <source>
        <dbReference type="EMBL" id="KAG5302854.1"/>
    </source>
</evidence>
<name>A0A8H8D6J4_AJECA</name>
<protein>
    <submittedName>
        <fullName evidence="1">Uncharacterized protein</fullName>
    </submittedName>
</protein>
<dbReference type="AlphaFoldDB" id="A0A8H8D6J4"/>